<dbReference type="Proteomes" id="UP001163846">
    <property type="component" value="Unassembled WGS sequence"/>
</dbReference>
<dbReference type="EMBL" id="MU806403">
    <property type="protein sequence ID" value="KAJ3835525.1"/>
    <property type="molecule type" value="Genomic_DNA"/>
</dbReference>
<proteinExistence type="predicted"/>
<name>A0AA38P3J7_9AGAR</name>
<protein>
    <submittedName>
        <fullName evidence="1">Uncharacterized protein</fullName>
    </submittedName>
</protein>
<comment type="caution">
    <text evidence="1">The sequence shown here is derived from an EMBL/GenBank/DDBJ whole genome shotgun (WGS) entry which is preliminary data.</text>
</comment>
<gene>
    <name evidence="1" type="ORF">F5878DRAFT_627666</name>
</gene>
<reference evidence="1" key="1">
    <citation type="submission" date="2022-08" db="EMBL/GenBank/DDBJ databases">
        <authorList>
            <consortium name="DOE Joint Genome Institute"/>
            <person name="Min B."/>
            <person name="Riley R."/>
            <person name="Sierra-Patev S."/>
            <person name="Naranjo-Ortiz M."/>
            <person name="Looney B."/>
            <person name="Konkel Z."/>
            <person name="Slot J.C."/>
            <person name="Sakamoto Y."/>
            <person name="Steenwyk J.L."/>
            <person name="Rokas A."/>
            <person name="Carro J."/>
            <person name="Camarero S."/>
            <person name="Ferreira P."/>
            <person name="Molpeceres G."/>
            <person name="Ruiz-Duenas F.J."/>
            <person name="Serrano A."/>
            <person name="Henrissat B."/>
            <person name="Drula E."/>
            <person name="Hughes K.W."/>
            <person name="Mata J.L."/>
            <person name="Ishikawa N.K."/>
            <person name="Vargas-Isla R."/>
            <person name="Ushijima S."/>
            <person name="Smith C.A."/>
            <person name="Ahrendt S."/>
            <person name="Andreopoulos W."/>
            <person name="He G."/>
            <person name="Labutti K."/>
            <person name="Lipzen A."/>
            <person name="Ng V."/>
            <person name="Sandor L."/>
            <person name="Barry K."/>
            <person name="Martinez A.T."/>
            <person name="Xiao Y."/>
            <person name="Gibbons J.G."/>
            <person name="Terashima K."/>
            <person name="Hibbett D.S."/>
            <person name="Grigoriev I.V."/>
        </authorList>
    </citation>
    <scope>NUCLEOTIDE SEQUENCE</scope>
    <source>
        <strain evidence="1">TFB9207</strain>
    </source>
</reference>
<dbReference type="AlphaFoldDB" id="A0AA38P3J7"/>
<sequence length="359" mass="39068">MPPNLHTLLILAKDIDKLDYNKPEGWLAWSDEILEIVLNSDGKSHQIVLGTRPRPTDDADEQEEWDLCNGMASSVIRHLTEKNCRGLFKGTSGGKDTYAALKAHFVKSSFTICSTLQAALYRITHDPSKPISDYITAVLTMRDRLNAVLPATEKVSDTYVKYLLLQNLDESYGVTRSSLLSQTTEPSLSTCISVLQGAVPSNFNPVVKAEEILDDAGLLHGIDTALVVRGGWAGPGGFRSGGNGGARGVVGNGGASHRGGGGYPHASGEGYVDSNGNHWCNMNAEGCHRCGGHSHKAVCCVKEMPKEVKDWCLNRTYDSAYLSWDSSGSHTHERVHHTEDHVYFQPDSEEGEYTSDFSA</sequence>
<accession>A0AA38P3J7</accession>
<keyword evidence="2" id="KW-1185">Reference proteome</keyword>
<evidence type="ECO:0000313" key="2">
    <source>
        <dbReference type="Proteomes" id="UP001163846"/>
    </source>
</evidence>
<organism evidence="1 2">
    <name type="scientific">Lentinula raphanica</name>
    <dbReference type="NCBI Taxonomy" id="153919"/>
    <lineage>
        <taxon>Eukaryota</taxon>
        <taxon>Fungi</taxon>
        <taxon>Dikarya</taxon>
        <taxon>Basidiomycota</taxon>
        <taxon>Agaricomycotina</taxon>
        <taxon>Agaricomycetes</taxon>
        <taxon>Agaricomycetidae</taxon>
        <taxon>Agaricales</taxon>
        <taxon>Marasmiineae</taxon>
        <taxon>Omphalotaceae</taxon>
        <taxon>Lentinula</taxon>
    </lineage>
</organism>
<evidence type="ECO:0000313" key="1">
    <source>
        <dbReference type="EMBL" id="KAJ3835525.1"/>
    </source>
</evidence>